<evidence type="ECO:0000313" key="1">
    <source>
        <dbReference type="EMBL" id="QOY90024.1"/>
    </source>
</evidence>
<protein>
    <submittedName>
        <fullName evidence="1">Uncharacterized protein</fullName>
    </submittedName>
</protein>
<accession>A0A7S7SM35</accession>
<dbReference type="Pfam" id="PF05593">
    <property type="entry name" value="RHS_repeat"/>
    <property type="match status" value="1"/>
</dbReference>
<dbReference type="Gene3D" id="2.180.10.10">
    <property type="entry name" value="RHS repeat-associated core"/>
    <property type="match status" value="2"/>
</dbReference>
<gene>
    <name evidence="1" type="ORF">IRI77_08745</name>
</gene>
<evidence type="ECO:0000313" key="2">
    <source>
        <dbReference type="Proteomes" id="UP000593892"/>
    </source>
</evidence>
<dbReference type="InterPro" id="IPR022385">
    <property type="entry name" value="Rhs_assc_core"/>
</dbReference>
<proteinExistence type="predicted"/>
<dbReference type="InterPro" id="IPR006530">
    <property type="entry name" value="YD"/>
</dbReference>
<reference evidence="1 2" key="1">
    <citation type="submission" date="2020-10" db="EMBL/GenBank/DDBJ databases">
        <title>Complete genome sequence of Paludibaculum fermentans P105T, a facultatively anaerobic acidobacterium capable of dissimilatory Fe(III) reduction.</title>
        <authorList>
            <person name="Dedysh S.N."/>
            <person name="Beletsky A.V."/>
            <person name="Kulichevskaya I.S."/>
            <person name="Mardanov A.V."/>
            <person name="Ravin N.V."/>
        </authorList>
    </citation>
    <scope>NUCLEOTIDE SEQUENCE [LARGE SCALE GENOMIC DNA]</scope>
    <source>
        <strain evidence="1 2">P105</strain>
    </source>
</reference>
<dbReference type="RefSeq" id="WP_194451687.1">
    <property type="nucleotide sequence ID" value="NZ_CP063849.1"/>
</dbReference>
<dbReference type="KEGG" id="pfer:IRI77_08745"/>
<sequence>MEFTRDGYLNATEERQYDYGDLTTPARRAWKVMDTTMASQGMYDRVQSVGVTAGTQTVTSAQFKYDGAGSADCGSSSVALTDATGITFHDSAFGTTKTDRGLPTWVSQLGKPNVCVSYDIAGNVIRSREPLTSKEVAFSLTAATKYALPAVTTPNNNTNLATSYQWNQMLGLTQTTGANGATSSFTYDSIQRPATATNAHGGITEYNYWTNTTSSSSAVGITSTDFDGFGRVVQTRLGVTGSTLSIKDTQYAPCACSPTGKLKRVSMPYVPGVTPKYTEYTYDGRGRTVTVTLPDGAGETTYLYEGNTVKVTSPVRDTNKPIWKKYRMDAFGNLVHVTEPNPAYIPGGSEPQEVETDYTYNLFNQLRTVTMTRGATTQTRTFNYNSLFQLTSVIQPETGTTTYTYGADGQVATKTDATGVVTMYGRDGYGRLVGVYVKPVGWTNYDYTQSPTYFYDNGVNAQGRLSTVTLGPVVETYEYSVGGLITKKKVEFQNNDTPLEANYTYDTEGRMASMKYPDVYNLNGTVAETGRTLTYFYDPMGVSALRDSTYPIAPGSRAGALRNAAAQITQMVVYKPDGTSDTESFTYNGLGQLTQASGRGSNIEYRYSATANDGRITSRKDNVSGEEVSYQYDQLGRLIAASTTGPEWGLEWVYDGFGNRLQQNRTKGTGPSAVFTVDPATNRMTGTGMTYDANGNMTGFGTGSGTATYDLFNRMATVTTGNGAEGYMYSAANQRIQITRPTGTVETFFYGLGGELLGVYQRGTKANGHKYFSSASIRVWFSGRLIGSGANSMVTDRLGSVVKSGTESLSYYPYGEQQSGNASADREKFATYTRDGVSSLDYAQNRYYSPQFGRFTTADPYQGIRMGENPQSWNMYAYVANDPVNYLDPRGLNMRAPGGPCPAEYQSCDPFECDPMFEYCPGGGTPGYEPSPAPAEEPDPPYSAFAATQRARADLGKKDCFELLGFSSADAAQKWFDRLKFNYLHLGNIVVNNGVPADKPAAANTKGFGTININLDYNNWDDFSHLTTSTGRPYNFLGYMNRALLTRLSSSQLGEMIIIHELRHQVTIEKTSDAETRKANLEIVHKCLY</sequence>
<dbReference type="AlphaFoldDB" id="A0A7S7SM35"/>
<dbReference type="NCBIfam" id="TIGR03696">
    <property type="entry name" value="Rhs_assc_core"/>
    <property type="match status" value="1"/>
</dbReference>
<dbReference type="Proteomes" id="UP000593892">
    <property type="component" value="Chromosome"/>
</dbReference>
<name>A0A7S7SM35_PALFE</name>
<dbReference type="PANTHER" id="PTHR32305">
    <property type="match status" value="1"/>
</dbReference>
<dbReference type="NCBIfam" id="TIGR01643">
    <property type="entry name" value="YD_repeat_2x"/>
    <property type="match status" value="1"/>
</dbReference>
<dbReference type="PANTHER" id="PTHR32305:SF15">
    <property type="entry name" value="PROTEIN RHSA-RELATED"/>
    <property type="match status" value="1"/>
</dbReference>
<keyword evidence="2" id="KW-1185">Reference proteome</keyword>
<organism evidence="1 2">
    <name type="scientific">Paludibaculum fermentans</name>
    <dbReference type="NCBI Taxonomy" id="1473598"/>
    <lineage>
        <taxon>Bacteria</taxon>
        <taxon>Pseudomonadati</taxon>
        <taxon>Acidobacteriota</taxon>
        <taxon>Terriglobia</taxon>
        <taxon>Bryobacterales</taxon>
        <taxon>Bryobacteraceae</taxon>
        <taxon>Paludibaculum</taxon>
    </lineage>
</organism>
<dbReference type="InterPro" id="IPR031325">
    <property type="entry name" value="RHS_repeat"/>
</dbReference>
<dbReference type="InterPro" id="IPR050708">
    <property type="entry name" value="T6SS_VgrG/RHS"/>
</dbReference>
<dbReference type="EMBL" id="CP063849">
    <property type="protein sequence ID" value="QOY90024.1"/>
    <property type="molecule type" value="Genomic_DNA"/>
</dbReference>